<accession>X1S6D8</accession>
<name>X1S6D8_9ZZZZ</name>
<feature type="non-terminal residue" evidence="1">
    <location>
        <position position="1"/>
    </location>
</feature>
<evidence type="ECO:0008006" key="2">
    <source>
        <dbReference type="Google" id="ProtNLM"/>
    </source>
</evidence>
<reference evidence="1" key="1">
    <citation type="journal article" date="2014" name="Front. Microbiol.">
        <title>High frequency of phylogenetically diverse reductive dehalogenase-homologous genes in deep subseafloor sedimentary metagenomes.</title>
        <authorList>
            <person name="Kawai M."/>
            <person name="Futagami T."/>
            <person name="Toyoda A."/>
            <person name="Takaki Y."/>
            <person name="Nishi S."/>
            <person name="Hori S."/>
            <person name="Arai W."/>
            <person name="Tsubouchi T."/>
            <person name="Morono Y."/>
            <person name="Uchiyama I."/>
            <person name="Ito T."/>
            <person name="Fujiyama A."/>
            <person name="Inagaki F."/>
            <person name="Takami H."/>
        </authorList>
    </citation>
    <scope>NUCLEOTIDE SEQUENCE</scope>
    <source>
        <strain evidence="1">Expedition CK06-06</strain>
    </source>
</reference>
<proteinExistence type="predicted"/>
<gene>
    <name evidence="1" type="ORF">S12H4_35974</name>
</gene>
<protein>
    <recommendedName>
        <fullName evidence="2">PD-(D/E)XK endonuclease-like domain-containing protein</fullName>
    </recommendedName>
</protein>
<evidence type="ECO:0000313" key="1">
    <source>
        <dbReference type="EMBL" id="GAI88607.1"/>
    </source>
</evidence>
<comment type="caution">
    <text evidence="1">The sequence shown here is derived from an EMBL/GenBank/DDBJ whole genome shotgun (WGS) entry which is preliminary data.</text>
</comment>
<organism evidence="1">
    <name type="scientific">marine sediment metagenome</name>
    <dbReference type="NCBI Taxonomy" id="412755"/>
    <lineage>
        <taxon>unclassified sequences</taxon>
        <taxon>metagenomes</taxon>
        <taxon>ecological metagenomes</taxon>
    </lineage>
</organism>
<dbReference type="AlphaFoldDB" id="X1S6D8"/>
<sequence>FYTENSRNRGKDIHKATEYLDLGTLDWDSVHKYKPYIRSYQQFLKRHFVTILGVELKVFNKELWYAGILDRHAEMDGERCLLSLKSGKYAWWHDLQEIAYNLTDGEILPMYGVYLDPDGECAVKKKLGRPNLIKIWEACVLVYHDKHRTKRAI</sequence>
<dbReference type="EMBL" id="BARW01021417">
    <property type="protein sequence ID" value="GAI88607.1"/>
    <property type="molecule type" value="Genomic_DNA"/>
</dbReference>